<evidence type="ECO:0000313" key="1">
    <source>
        <dbReference type="EMBL" id="PZV85356.1"/>
    </source>
</evidence>
<comment type="caution">
    <text evidence="1">The sequence shown here is derived from an EMBL/GenBank/DDBJ whole genome shotgun (WGS) entry which is preliminary data.</text>
</comment>
<dbReference type="Proteomes" id="UP000248917">
    <property type="component" value="Unassembled WGS sequence"/>
</dbReference>
<dbReference type="AlphaFoldDB" id="A0A326S5Z8"/>
<organism evidence="1 2">
    <name type="scientific">Algoriphagus aquaeductus</name>
    <dbReference type="NCBI Taxonomy" id="475299"/>
    <lineage>
        <taxon>Bacteria</taxon>
        <taxon>Pseudomonadati</taxon>
        <taxon>Bacteroidota</taxon>
        <taxon>Cytophagia</taxon>
        <taxon>Cytophagales</taxon>
        <taxon>Cyclobacteriaceae</taxon>
        <taxon>Algoriphagus</taxon>
    </lineage>
</organism>
<protein>
    <submittedName>
        <fullName evidence="1">Uncharacterized protein</fullName>
    </submittedName>
</protein>
<sequence>MNIYILILSVILLQFFETLQSKEKSNSFTTICSSHVYIEEDDFGRGTLMKTKPIRVADGFWISSSSVGDEKKLYVSLVFTGTSNHQINPTEVHEFSFDSSAGKIIVQMTPSEIKSPVSKTQVTGGSEYIPLSTSNTTTYTLIYDLNEESFLYFKTNLLSSIRINSLSSVFPFKATRISKLNLFRNAMACLEQ</sequence>
<evidence type="ECO:0000313" key="2">
    <source>
        <dbReference type="Proteomes" id="UP000248917"/>
    </source>
</evidence>
<dbReference type="EMBL" id="QKTX01000003">
    <property type="protein sequence ID" value="PZV85356.1"/>
    <property type="molecule type" value="Genomic_DNA"/>
</dbReference>
<dbReference type="OrthoDB" id="9851761at2"/>
<dbReference type="RefSeq" id="WP_111391821.1">
    <property type="nucleotide sequence ID" value="NZ_QKTX01000003.1"/>
</dbReference>
<reference evidence="1 2" key="1">
    <citation type="submission" date="2018-06" db="EMBL/GenBank/DDBJ databases">
        <title>Genomic Encyclopedia of Archaeal and Bacterial Type Strains, Phase II (KMG-II): from individual species to whole genera.</title>
        <authorList>
            <person name="Goeker M."/>
        </authorList>
    </citation>
    <scope>NUCLEOTIDE SEQUENCE [LARGE SCALE GENOMIC DNA]</scope>
    <source>
        <strain evidence="1 2">T4</strain>
    </source>
</reference>
<name>A0A326S5Z8_9BACT</name>
<gene>
    <name evidence="1" type="ORF">CLV31_103147</name>
</gene>
<keyword evidence="2" id="KW-1185">Reference proteome</keyword>
<proteinExistence type="predicted"/>
<accession>A0A326S5Z8</accession>